<dbReference type="AlphaFoldDB" id="A0A7S4B3G2"/>
<name>A0A7S4B3G2_CHRCT</name>
<organism evidence="1">
    <name type="scientific">Chrysotila carterae</name>
    <name type="common">Marine alga</name>
    <name type="synonym">Syracosphaera carterae</name>
    <dbReference type="NCBI Taxonomy" id="13221"/>
    <lineage>
        <taxon>Eukaryota</taxon>
        <taxon>Haptista</taxon>
        <taxon>Haptophyta</taxon>
        <taxon>Prymnesiophyceae</taxon>
        <taxon>Isochrysidales</taxon>
        <taxon>Isochrysidaceae</taxon>
        <taxon>Chrysotila</taxon>
    </lineage>
</organism>
<dbReference type="InterPro" id="IPR036305">
    <property type="entry name" value="RGS_sf"/>
</dbReference>
<dbReference type="EMBL" id="HBIZ01009040">
    <property type="protein sequence ID" value="CAE0752691.1"/>
    <property type="molecule type" value="Transcribed_RNA"/>
</dbReference>
<gene>
    <name evidence="1" type="ORF">PCAR00345_LOCUS5278</name>
</gene>
<proteinExistence type="predicted"/>
<dbReference type="InterPro" id="IPR044926">
    <property type="entry name" value="RGS_subdomain_2"/>
</dbReference>
<reference evidence="1" key="1">
    <citation type="submission" date="2021-01" db="EMBL/GenBank/DDBJ databases">
        <authorList>
            <person name="Corre E."/>
            <person name="Pelletier E."/>
            <person name="Niang G."/>
            <person name="Scheremetjew M."/>
            <person name="Finn R."/>
            <person name="Kale V."/>
            <person name="Holt S."/>
            <person name="Cochrane G."/>
            <person name="Meng A."/>
            <person name="Brown T."/>
            <person name="Cohen L."/>
        </authorList>
    </citation>
    <scope>NUCLEOTIDE SEQUENCE</scope>
    <source>
        <strain evidence="1">CCMP645</strain>
    </source>
</reference>
<sequence>MFSSGASIRVDVAEVNVRDRRHGAEVLCGCFRQRARVADPCKLRSAMKLPLRRRRLSCAGDSPYASERTVVAGTSIPCRNRSTLHGTASGLAARIGPQLRYRRYMRAHDNADLLLAFCIAIAKHAKVHEAGLVNAAREIGQEIISEYVDVNAPFRVVLPGTWSQDLLAARADGTLDSELLMRTREEVVNVIEEHYLPGFFQSSIFEEVLLTLGSDETVQARSLVLPNQLSAVQRLDATALLGAQEASPSVMDASKRSSRFSSALLRRVRASGMMMSSRREEQHRGEADSHWLESSLCGPSRRVDLEGICTTIDEFSVAQRPLEDLSWA</sequence>
<dbReference type="Gene3D" id="1.10.167.10">
    <property type="entry name" value="Regulator of G-protein Signalling 4, domain 2"/>
    <property type="match status" value="1"/>
</dbReference>
<evidence type="ECO:0008006" key="2">
    <source>
        <dbReference type="Google" id="ProtNLM"/>
    </source>
</evidence>
<protein>
    <recommendedName>
        <fullName evidence="2">RGS domain-containing protein</fullName>
    </recommendedName>
</protein>
<evidence type="ECO:0000313" key="1">
    <source>
        <dbReference type="EMBL" id="CAE0752691.1"/>
    </source>
</evidence>
<dbReference type="SUPFAM" id="SSF48097">
    <property type="entry name" value="Regulator of G-protein signaling, RGS"/>
    <property type="match status" value="1"/>
</dbReference>
<accession>A0A7S4B3G2</accession>